<keyword evidence="11" id="KW-0560">Oxidoreductase</keyword>
<feature type="domain" description="Plant heme peroxidase family profile" evidence="21">
    <location>
        <begin position="359"/>
        <end position="655"/>
    </location>
</feature>
<dbReference type="EC" id="1.11.1.7" evidence="5"/>
<dbReference type="FunFam" id="1.10.520.10:FF:000009">
    <property type="entry name" value="Peroxidase"/>
    <property type="match status" value="2"/>
</dbReference>
<feature type="binding site" evidence="17">
    <location>
        <position position="410"/>
    </location>
    <ligand>
        <name>Ca(2+)</name>
        <dbReference type="ChEBI" id="CHEBI:29108"/>
        <label>1</label>
    </ligand>
</feature>
<evidence type="ECO:0000256" key="12">
    <source>
        <dbReference type="ARBA" id="ARBA00023004"/>
    </source>
</evidence>
<dbReference type="GO" id="GO:0005576">
    <property type="term" value="C:extracellular region"/>
    <property type="evidence" value="ECO:0007669"/>
    <property type="project" value="UniProtKB-SubCell"/>
</dbReference>
<keyword evidence="6 22" id="KW-0575">Peroxidase</keyword>
<keyword evidence="14" id="KW-0325">Glycoprotein</keyword>
<sequence length="676" mass="73982">MMGSVSAIATIFFLLSSLLLASSDALERPPIVDGLSWNHYFRNCPRLETIVRTHLQKVFKKDTGQAPALLRIFFHDCFVQGCDGSILLDGSPNEKSQPANIGIRPEALQTIEDLRSLVHNHCGRVVSCADLVVLAAREAVSLTGGPRFAVPLGRKDGLTFSINATRNLPPPSFRTGQLLETFAARNFSTTDVVALSGAHTFGRAHCSTFFSRINQTDPPIEPSLAKNLSNTCPSAQAPNTAVLDVRTPNVFDNKYYVNLAKRQGLFASDQDLFSDSRTKGIVKSFASNEKLFFNSFADAVVKLSQLDVLTGKQGEIRAKCSVANKGKEGLVVTSVVENAVDLRVIKVCEAQARPPTVRGLSYTFYTKTCPNLKSIVRTELKRVFKKDIAQAAGLLRLHFHDCFVQGCDGSVLLDGSASGPSEKDAPPNLTLRAEAFRIIERIRGLLEKSCGRVVSCSDITALAARDSVFLSGGPDYEIPLGRRDGLTFASREVTLDNLPPPSSNTTTILNSLATKNLDPTDVVSLSGGHTIGISHCSSFTNRLYPSQDPVMDKTFGKNLRLTCPTDTTDNTTVLDIRSPNVFDNRYYVDLMNRQGLFTSDQDLYTDKRTRNIVTSFAINQTLFFEKFVFAMLKMGQLSVLTGNQGEIRANCSVRNANSNSFLSSVVENVAQEFIEM</sequence>
<evidence type="ECO:0000256" key="16">
    <source>
        <dbReference type="PIRSR" id="PIRSR600823-2"/>
    </source>
</evidence>
<evidence type="ECO:0000256" key="9">
    <source>
        <dbReference type="ARBA" id="ARBA00022729"/>
    </source>
</evidence>
<evidence type="ECO:0000256" key="6">
    <source>
        <dbReference type="ARBA" id="ARBA00022559"/>
    </source>
</evidence>
<comment type="catalytic activity">
    <reaction evidence="1">
        <text>2 a phenolic donor + H2O2 = 2 a phenolic radical donor + 2 H2O</text>
        <dbReference type="Rhea" id="RHEA:56136"/>
        <dbReference type="ChEBI" id="CHEBI:15377"/>
        <dbReference type="ChEBI" id="CHEBI:16240"/>
        <dbReference type="ChEBI" id="CHEBI:139520"/>
        <dbReference type="ChEBI" id="CHEBI:139521"/>
        <dbReference type="EC" id="1.11.1.7"/>
    </reaction>
</comment>
<evidence type="ECO:0000256" key="10">
    <source>
        <dbReference type="ARBA" id="ARBA00022837"/>
    </source>
</evidence>
<name>A0A4D6N589_VIGUN</name>
<dbReference type="GO" id="GO:0042744">
    <property type="term" value="P:hydrogen peroxide catabolic process"/>
    <property type="evidence" value="ECO:0007669"/>
    <property type="project" value="InterPro"/>
</dbReference>
<feature type="binding site" evidence="17">
    <location>
        <position position="406"/>
    </location>
    <ligand>
        <name>Ca(2+)</name>
        <dbReference type="ChEBI" id="CHEBI:29108"/>
        <label>1</label>
    </ligand>
</feature>
<evidence type="ECO:0000259" key="21">
    <source>
        <dbReference type="PROSITE" id="PS50873"/>
    </source>
</evidence>
<dbReference type="Gene3D" id="1.10.520.10">
    <property type="match status" value="2"/>
</dbReference>
<evidence type="ECO:0000256" key="1">
    <source>
        <dbReference type="ARBA" id="ARBA00000189"/>
    </source>
</evidence>
<organism evidence="22 23">
    <name type="scientific">Vigna unguiculata</name>
    <name type="common">Cowpea</name>
    <dbReference type="NCBI Taxonomy" id="3917"/>
    <lineage>
        <taxon>Eukaryota</taxon>
        <taxon>Viridiplantae</taxon>
        <taxon>Streptophyta</taxon>
        <taxon>Embryophyta</taxon>
        <taxon>Tracheophyta</taxon>
        <taxon>Spermatophyta</taxon>
        <taxon>Magnoliopsida</taxon>
        <taxon>eudicotyledons</taxon>
        <taxon>Gunneridae</taxon>
        <taxon>Pentapetalae</taxon>
        <taxon>rosids</taxon>
        <taxon>fabids</taxon>
        <taxon>Fabales</taxon>
        <taxon>Fabaceae</taxon>
        <taxon>Papilionoideae</taxon>
        <taxon>50 kb inversion clade</taxon>
        <taxon>NPAAA clade</taxon>
        <taxon>indigoferoid/millettioid clade</taxon>
        <taxon>Phaseoleae</taxon>
        <taxon>Vigna</taxon>
    </lineage>
</organism>
<evidence type="ECO:0000313" key="22">
    <source>
        <dbReference type="EMBL" id="QCE08062.1"/>
    </source>
</evidence>
<evidence type="ECO:0000256" key="19">
    <source>
        <dbReference type="PIRSR" id="PIRSR600823-5"/>
    </source>
</evidence>
<comment type="subcellular location">
    <subcellularLocation>
        <location evidence="3">Secreted</location>
    </subcellularLocation>
</comment>
<dbReference type="Proteomes" id="UP000501690">
    <property type="component" value="Linkage Group LG9"/>
</dbReference>
<dbReference type="EMBL" id="CP039353">
    <property type="protein sequence ID" value="QCE08062.1"/>
    <property type="molecule type" value="Genomic_DNA"/>
</dbReference>
<evidence type="ECO:0000256" key="18">
    <source>
        <dbReference type="PIRSR" id="PIRSR600823-4"/>
    </source>
</evidence>
<evidence type="ECO:0000256" key="5">
    <source>
        <dbReference type="ARBA" id="ARBA00012313"/>
    </source>
</evidence>
<evidence type="ECO:0000256" key="8">
    <source>
        <dbReference type="ARBA" id="ARBA00022723"/>
    </source>
</evidence>
<evidence type="ECO:0000256" key="2">
    <source>
        <dbReference type="ARBA" id="ARBA00002322"/>
    </source>
</evidence>
<dbReference type="FunFam" id="1.10.420.10:FF:000006">
    <property type="entry name" value="Peroxidase"/>
    <property type="match status" value="2"/>
</dbReference>
<feature type="binding site" evidence="17">
    <location>
        <position position="422"/>
    </location>
    <ligand>
        <name>Ca(2+)</name>
        <dbReference type="ChEBI" id="CHEBI:29108"/>
        <label>1</label>
    </ligand>
</feature>
<keyword evidence="7" id="KW-0349">Heme</keyword>
<proteinExistence type="inferred from homology"/>
<comment type="function">
    <text evidence="2">Removal of H(2)O(2), oxidation of toxic reductants, biosynthesis and degradation of lignin, suberization, auxin catabolism, response to environmental stresses such as wounding, pathogen attack and oxidative stress. These functions might be dependent on each isozyme/isoform in each plant tissue.</text>
</comment>
<comment type="similarity">
    <text evidence="4">Belongs to the peroxidase family. Ascorbate peroxidase subfamily.</text>
</comment>
<dbReference type="GO" id="GO:0046872">
    <property type="term" value="F:metal ion binding"/>
    <property type="evidence" value="ECO:0007669"/>
    <property type="project" value="UniProtKB-KW"/>
</dbReference>
<dbReference type="SUPFAM" id="SSF48113">
    <property type="entry name" value="Heme-dependent peroxidases"/>
    <property type="match status" value="2"/>
</dbReference>
<keyword evidence="10 17" id="KW-0106">Calcium</keyword>
<dbReference type="InterPro" id="IPR010255">
    <property type="entry name" value="Haem_peroxidase_sf"/>
</dbReference>
<protein>
    <recommendedName>
        <fullName evidence="5">peroxidase</fullName>
        <ecNumber evidence="5">1.11.1.7</ecNumber>
    </recommendedName>
</protein>
<feature type="site" description="Transition state stabilizer" evidence="18">
    <location>
        <position position="396"/>
    </location>
</feature>
<feature type="binding site" evidence="17">
    <location>
        <position position="404"/>
    </location>
    <ligand>
        <name>Ca(2+)</name>
        <dbReference type="ChEBI" id="CHEBI:29108"/>
        <label>1</label>
    </ligand>
</feature>
<dbReference type="GO" id="GO:0006979">
    <property type="term" value="P:response to oxidative stress"/>
    <property type="evidence" value="ECO:0007669"/>
    <property type="project" value="InterPro"/>
</dbReference>
<evidence type="ECO:0000256" key="13">
    <source>
        <dbReference type="ARBA" id="ARBA00023157"/>
    </source>
</evidence>
<dbReference type="GO" id="GO:0020037">
    <property type="term" value="F:heme binding"/>
    <property type="evidence" value="ECO:0007669"/>
    <property type="project" value="InterPro"/>
</dbReference>
<evidence type="ECO:0000256" key="4">
    <source>
        <dbReference type="ARBA" id="ARBA00006873"/>
    </source>
</evidence>
<dbReference type="GO" id="GO:0140825">
    <property type="term" value="F:lactoperoxidase activity"/>
    <property type="evidence" value="ECO:0007669"/>
    <property type="project" value="UniProtKB-EC"/>
</dbReference>
<gene>
    <name evidence="22" type="ORF">DEO72_LG9g3086</name>
</gene>
<comment type="cofactor">
    <cofactor evidence="17">
        <name>Ca(2+)</name>
        <dbReference type="ChEBI" id="CHEBI:29108"/>
    </cofactor>
    <text evidence="17">Binds 2 calcium ions per subunit.</text>
</comment>
<feature type="binding site" evidence="17">
    <location>
        <position position="583"/>
    </location>
    <ligand>
        <name>Ca(2+)</name>
        <dbReference type="ChEBI" id="CHEBI:29108"/>
        <label>2</label>
    </ligand>
</feature>
<feature type="disulfide bond" evidence="19">
    <location>
        <begin position="369"/>
        <end position="450"/>
    </location>
</feature>
<dbReference type="Pfam" id="PF00141">
    <property type="entry name" value="peroxidase"/>
    <property type="match status" value="2"/>
</dbReference>
<dbReference type="InterPro" id="IPR033905">
    <property type="entry name" value="Secretory_peroxidase"/>
</dbReference>
<keyword evidence="12 17" id="KW-0408">Iron</keyword>
<evidence type="ECO:0000256" key="3">
    <source>
        <dbReference type="ARBA" id="ARBA00004613"/>
    </source>
</evidence>
<feature type="binding site" description="axial binding residue" evidence="17">
    <location>
        <position position="529"/>
    </location>
    <ligand>
        <name>heme b</name>
        <dbReference type="ChEBI" id="CHEBI:60344"/>
    </ligand>
    <ligandPart>
        <name>Fe</name>
        <dbReference type="ChEBI" id="CHEBI:18248"/>
    </ligandPart>
</feature>
<feature type="signal peptide" evidence="20">
    <location>
        <begin position="1"/>
        <end position="25"/>
    </location>
</feature>
<evidence type="ECO:0000256" key="14">
    <source>
        <dbReference type="ARBA" id="ARBA00023180"/>
    </source>
</evidence>
<evidence type="ECO:0000256" key="15">
    <source>
        <dbReference type="PIRSR" id="PIRSR600823-1"/>
    </source>
</evidence>
<dbReference type="AlphaFoldDB" id="A0A4D6N589"/>
<reference evidence="22 23" key="1">
    <citation type="submission" date="2019-04" db="EMBL/GenBank/DDBJ databases">
        <title>An improved genome assembly and genetic linkage map for asparagus bean, Vigna unguiculata ssp. sesquipedialis.</title>
        <authorList>
            <person name="Xia Q."/>
            <person name="Zhang R."/>
            <person name="Dong Y."/>
        </authorList>
    </citation>
    <scope>NUCLEOTIDE SEQUENCE [LARGE SCALE GENOMIC DNA]</scope>
    <source>
        <tissue evidence="22">Leaf</tissue>
    </source>
</reference>
<dbReference type="PRINTS" id="PR00461">
    <property type="entry name" value="PLPEROXIDASE"/>
</dbReference>
<keyword evidence="13 19" id="KW-1015">Disulfide bond</keyword>
<accession>A0A4D6N589</accession>
<dbReference type="InterPro" id="IPR002016">
    <property type="entry name" value="Haem_peroxidase"/>
</dbReference>
<dbReference type="InterPro" id="IPR000823">
    <property type="entry name" value="Peroxidase_pln"/>
</dbReference>
<dbReference type="PANTHER" id="PTHR31517:SF48">
    <property type="entry name" value="PEROXIDASE 16-RELATED"/>
    <property type="match status" value="1"/>
</dbReference>
<feature type="active site" description="Proton acceptor" evidence="15">
    <location>
        <position position="400"/>
    </location>
</feature>
<evidence type="ECO:0000256" key="7">
    <source>
        <dbReference type="ARBA" id="ARBA00022617"/>
    </source>
</evidence>
<feature type="disulfide bond" evidence="19">
    <location>
        <begin position="456"/>
        <end position="651"/>
    </location>
</feature>
<dbReference type="PANTHER" id="PTHR31517">
    <property type="match status" value="1"/>
</dbReference>
<evidence type="ECO:0000256" key="20">
    <source>
        <dbReference type="SAM" id="SignalP"/>
    </source>
</evidence>
<feature type="disulfide bond" evidence="19">
    <location>
        <begin position="402"/>
        <end position="407"/>
    </location>
</feature>
<feature type="domain" description="Plant heme peroxidase family profile" evidence="21">
    <location>
        <begin position="34"/>
        <end position="324"/>
    </location>
</feature>
<feature type="binding site" evidence="17">
    <location>
        <position position="530"/>
    </location>
    <ligand>
        <name>Ca(2+)</name>
        <dbReference type="ChEBI" id="CHEBI:29108"/>
        <label>2</label>
    </ligand>
</feature>
<feature type="binding site" evidence="17">
    <location>
        <position position="401"/>
    </location>
    <ligand>
        <name>Ca(2+)</name>
        <dbReference type="ChEBI" id="CHEBI:29108"/>
        <label>1</label>
    </ligand>
</feature>
<evidence type="ECO:0000256" key="17">
    <source>
        <dbReference type="PIRSR" id="PIRSR600823-3"/>
    </source>
</evidence>
<feature type="binding site" evidence="16">
    <location>
        <position position="499"/>
    </location>
    <ligand>
        <name>substrate</name>
    </ligand>
</feature>
<evidence type="ECO:0000256" key="11">
    <source>
        <dbReference type="ARBA" id="ARBA00023002"/>
    </source>
</evidence>
<keyword evidence="8 17" id="KW-0479">Metal-binding</keyword>
<dbReference type="PROSITE" id="PS00436">
    <property type="entry name" value="PEROXIDASE_2"/>
    <property type="match status" value="2"/>
</dbReference>
<dbReference type="InterPro" id="IPR019793">
    <property type="entry name" value="Peroxidases_heam-ligand_BS"/>
</dbReference>
<feature type="chain" id="PRO_5020032142" description="peroxidase" evidence="20">
    <location>
        <begin position="26"/>
        <end position="676"/>
    </location>
</feature>
<dbReference type="PROSITE" id="PS50873">
    <property type="entry name" value="PEROXIDASE_4"/>
    <property type="match status" value="2"/>
</dbReference>
<comment type="cofactor">
    <cofactor evidence="17">
        <name>heme b</name>
        <dbReference type="ChEBI" id="CHEBI:60344"/>
    </cofactor>
    <text evidence="17">Binds 1 heme b (iron(II)-protoporphyrin IX) group per subunit.</text>
</comment>
<feature type="binding site" evidence="17">
    <location>
        <position position="575"/>
    </location>
    <ligand>
        <name>Ca(2+)</name>
        <dbReference type="ChEBI" id="CHEBI:29108"/>
        <label>2</label>
    </ligand>
</feature>
<dbReference type="Gene3D" id="1.10.420.10">
    <property type="entry name" value="Peroxidase, domain 2"/>
    <property type="match status" value="2"/>
</dbReference>
<dbReference type="CDD" id="cd00693">
    <property type="entry name" value="secretory_peroxidase"/>
    <property type="match status" value="2"/>
</dbReference>
<evidence type="ECO:0000313" key="23">
    <source>
        <dbReference type="Proteomes" id="UP000501690"/>
    </source>
</evidence>
<dbReference type="PRINTS" id="PR00458">
    <property type="entry name" value="PEROXIDASE"/>
</dbReference>
<dbReference type="PROSITE" id="PS00435">
    <property type="entry name" value="PEROXIDASE_1"/>
    <property type="match status" value="2"/>
</dbReference>
<feature type="binding site" evidence="17">
    <location>
        <position position="408"/>
    </location>
    <ligand>
        <name>Ca(2+)</name>
        <dbReference type="ChEBI" id="CHEBI:29108"/>
        <label>1</label>
    </ligand>
</feature>
<keyword evidence="9 20" id="KW-0732">Signal</keyword>
<dbReference type="InterPro" id="IPR019794">
    <property type="entry name" value="Peroxidases_AS"/>
</dbReference>
<feature type="disulfide bond" evidence="19">
    <location>
        <begin position="536"/>
        <end position="563"/>
    </location>
</feature>
<keyword evidence="23" id="KW-1185">Reference proteome</keyword>